<dbReference type="RefSeq" id="WP_204016339.1">
    <property type="nucleotide sequence ID" value="NZ_BOOG01000024.1"/>
</dbReference>
<feature type="transmembrane region" description="Helical" evidence="1">
    <location>
        <begin position="220"/>
        <end position="239"/>
    </location>
</feature>
<name>A0A8J3R9X3_9ACTN</name>
<organism evidence="2 3">
    <name type="scientific">Sphaerimonospora thailandensis</name>
    <dbReference type="NCBI Taxonomy" id="795644"/>
    <lineage>
        <taxon>Bacteria</taxon>
        <taxon>Bacillati</taxon>
        <taxon>Actinomycetota</taxon>
        <taxon>Actinomycetes</taxon>
        <taxon>Streptosporangiales</taxon>
        <taxon>Streptosporangiaceae</taxon>
        <taxon>Sphaerimonospora</taxon>
    </lineage>
</organism>
<feature type="transmembrane region" description="Helical" evidence="1">
    <location>
        <begin position="385"/>
        <end position="404"/>
    </location>
</feature>
<dbReference type="Proteomes" id="UP000610966">
    <property type="component" value="Unassembled WGS sequence"/>
</dbReference>
<accession>A0A8J3R9X3</accession>
<keyword evidence="1" id="KW-1133">Transmembrane helix</keyword>
<protein>
    <submittedName>
        <fullName evidence="2">Uncharacterized protein</fullName>
    </submittedName>
</protein>
<proteinExistence type="predicted"/>
<gene>
    <name evidence="2" type="ORF">Mth01_28730</name>
</gene>
<keyword evidence="1" id="KW-0812">Transmembrane</keyword>
<evidence type="ECO:0000313" key="2">
    <source>
        <dbReference type="EMBL" id="GIH70620.1"/>
    </source>
</evidence>
<dbReference type="EMBL" id="BOOG01000024">
    <property type="protein sequence ID" value="GIH70620.1"/>
    <property type="molecule type" value="Genomic_DNA"/>
</dbReference>
<feature type="transmembrane region" description="Helical" evidence="1">
    <location>
        <begin position="410"/>
        <end position="431"/>
    </location>
</feature>
<sequence length="667" mass="74620">MNAPGGSTTNIADGSATVGVQAQTVHAVNFYEIFPGDSPQRKFEVGLRFLRGGVPAKAREHIGEAVAEDYVTSRSCFYLLLALLSGRTLRQLPKEDLAMLRIAQGRIVGGIDEWSEAIGVISRLLTSLQKGDVVPATVEAELNRLGRIQRDEIQQHLEMFLNGSIQDVLWARAFESARKDRCDRRRLDRTWMFFQPSPTGARVRQPNPVTTTIGDRGRSITASILSLAAACFIGVPAWQHAWFSTLPALLLFGVGCYVCWRNGVEWRFLVERRRDKDRDYLAVGPKPAAAAQRGFAGKIDRQFDHYFARYVPRNTERAQWLAHTAGIRRTLRDEVVDIYRESRTDAEKVAWLVRYLVSDVRQRWERGTLWDYRDRLRVAPSTKGLFVLGVAASTAGGATMIWAALQVQPFHAVVAAVIAAAAGRVAALGWLRIVLEHRRFAAEREDARRSLAGREAAFERWTAKLADRPSDLEMAHWLDCDRKALMEEAMGHYKLEPSDVVAHAFIEAPGKSYKRARVSKGPWRYTRYRLLIFLLTADGVRQMTADLDFVEASFHDRGRISYRYDAIAAVHATEADDGGRSFELTLVNGEPIKVKMIEALQAVVEPGEDERSVSRVTLDAAGLGNTLHVLEGVAAEGKEWIGHERKREEASLATLADAVQGISPRYE</sequence>
<reference evidence="2" key="1">
    <citation type="submission" date="2021-01" db="EMBL/GenBank/DDBJ databases">
        <title>Whole genome shotgun sequence of Sphaerimonospora thailandensis NBRC 107569.</title>
        <authorList>
            <person name="Komaki H."/>
            <person name="Tamura T."/>
        </authorList>
    </citation>
    <scope>NUCLEOTIDE SEQUENCE</scope>
    <source>
        <strain evidence="2">NBRC 107569</strain>
    </source>
</reference>
<evidence type="ECO:0000256" key="1">
    <source>
        <dbReference type="SAM" id="Phobius"/>
    </source>
</evidence>
<dbReference type="AlphaFoldDB" id="A0A8J3R9X3"/>
<feature type="transmembrane region" description="Helical" evidence="1">
    <location>
        <begin position="245"/>
        <end position="264"/>
    </location>
</feature>
<keyword evidence="1" id="KW-0472">Membrane</keyword>
<keyword evidence="3" id="KW-1185">Reference proteome</keyword>
<comment type="caution">
    <text evidence="2">The sequence shown here is derived from an EMBL/GenBank/DDBJ whole genome shotgun (WGS) entry which is preliminary data.</text>
</comment>
<evidence type="ECO:0000313" key="3">
    <source>
        <dbReference type="Proteomes" id="UP000610966"/>
    </source>
</evidence>